<proteinExistence type="predicted"/>
<evidence type="ECO:0000313" key="1">
    <source>
        <dbReference type="EMBL" id="MCZ8516795.1"/>
    </source>
</evidence>
<gene>
    <name evidence="1" type="ORF">O9H85_31410</name>
</gene>
<dbReference type="RefSeq" id="WP_269885331.1">
    <property type="nucleotide sequence ID" value="NZ_JAQAGZ010000027.1"/>
</dbReference>
<protein>
    <submittedName>
        <fullName evidence="1">DUF6054 family protein</fullName>
    </submittedName>
</protein>
<dbReference type="Proteomes" id="UP001527882">
    <property type="component" value="Unassembled WGS sequence"/>
</dbReference>
<sequence>MQAFDLVRDRQDADLVHEEYNELGEGRAIGTLIFEKYYFRTKNRAALIVIIDNLKGVTNVRAIATGSSEGLFFNIDWGVADNFVSSVERILEDYMIE</sequence>
<comment type="caution">
    <text evidence="1">The sequence shown here is derived from an EMBL/GenBank/DDBJ whole genome shotgun (WGS) entry which is preliminary data.</text>
</comment>
<dbReference type="Pfam" id="PF19524">
    <property type="entry name" value="DUF6054"/>
    <property type="match status" value="1"/>
</dbReference>
<dbReference type="EMBL" id="JAQAGZ010000027">
    <property type="protein sequence ID" value="MCZ8516795.1"/>
    <property type="molecule type" value="Genomic_DNA"/>
</dbReference>
<keyword evidence="2" id="KW-1185">Reference proteome</keyword>
<name>A0ABT4QIT8_9BACL</name>
<organism evidence="1 2">
    <name type="scientific">Paenibacillus gyeongsangnamensis</name>
    <dbReference type="NCBI Taxonomy" id="3388067"/>
    <lineage>
        <taxon>Bacteria</taxon>
        <taxon>Bacillati</taxon>
        <taxon>Bacillota</taxon>
        <taxon>Bacilli</taxon>
        <taxon>Bacillales</taxon>
        <taxon>Paenibacillaceae</taxon>
        <taxon>Paenibacillus</taxon>
    </lineage>
</organism>
<dbReference type="InterPro" id="IPR046117">
    <property type="entry name" value="DUF6054"/>
</dbReference>
<accession>A0ABT4QIT8</accession>
<evidence type="ECO:0000313" key="2">
    <source>
        <dbReference type="Proteomes" id="UP001527882"/>
    </source>
</evidence>
<reference evidence="1 2" key="1">
    <citation type="submission" date="2022-12" db="EMBL/GenBank/DDBJ databases">
        <title>Draft genome sequence of Paenibacillus sp. dW9.</title>
        <authorList>
            <person name="Choi E.-W."/>
            <person name="Kim D.-U."/>
        </authorList>
    </citation>
    <scope>NUCLEOTIDE SEQUENCE [LARGE SCALE GENOMIC DNA]</scope>
    <source>
        <strain evidence="2">dW9</strain>
    </source>
</reference>